<feature type="transmembrane region" description="Helical" evidence="1">
    <location>
        <begin position="12"/>
        <end position="34"/>
    </location>
</feature>
<keyword evidence="1" id="KW-0812">Transmembrane</keyword>
<evidence type="ECO:0000313" key="3">
    <source>
        <dbReference type="Proteomes" id="UP000662747"/>
    </source>
</evidence>
<evidence type="ECO:0000313" key="2">
    <source>
        <dbReference type="EMBL" id="QSQ20911.1"/>
    </source>
</evidence>
<dbReference type="InterPro" id="IPR009003">
    <property type="entry name" value="Peptidase_S1_PA"/>
</dbReference>
<dbReference type="EMBL" id="CP071090">
    <property type="protein sequence ID" value="QSQ20911.1"/>
    <property type="molecule type" value="Genomic_DNA"/>
</dbReference>
<name>A0ABX7NU43_9BACT</name>
<proteinExistence type="predicted"/>
<protein>
    <submittedName>
        <fullName evidence="2">Uncharacterized protein</fullName>
    </submittedName>
</protein>
<accession>A0ABX7NU43</accession>
<reference evidence="2 3" key="1">
    <citation type="submission" date="2021-02" db="EMBL/GenBank/DDBJ databases">
        <title>De Novo genome assembly of isolated myxobacteria.</title>
        <authorList>
            <person name="Stevens D.C."/>
        </authorList>
    </citation>
    <scope>NUCLEOTIDE SEQUENCE [LARGE SCALE GENOMIC DNA]</scope>
    <source>
        <strain evidence="3">SCPEA02</strain>
    </source>
</reference>
<keyword evidence="1" id="KW-1133">Transmembrane helix</keyword>
<dbReference type="InterPro" id="IPR043504">
    <property type="entry name" value="Peptidase_S1_PA_chymotrypsin"/>
</dbReference>
<dbReference type="SUPFAM" id="SSF50494">
    <property type="entry name" value="Trypsin-like serine proteases"/>
    <property type="match status" value="1"/>
</dbReference>
<evidence type="ECO:0000256" key="1">
    <source>
        <dbReference type="SAM" id="Phobius"/>
    </source>
</evidence>
<dbReference type="Proteomes" id="UP000662747">
    <property type="component" value="Chromosome"/>
</dbReference>
<dbReference type="RefSeq" id="WP_206722491.1">
    <property type="nucleotide sequence ID" value="NZ_CP071090.1"/>
</dbReference>
<organism evidence="2 3">
    <name type="scientific">Pyxidicoccus parkwayensis</name>
    <dbReference type="NCBI Taxonomy" id="2813578"/>
    <lineage>
        <taxon>Bacteria</taxon>
        <taxon>Pseudomonadati</taxon>
        <taxon>Myxococcota</taxon>
        <taxon>Myxococcia</taxon>
        <taxon>Myxococcales</taxon>
        <taxon>Cystobacterineae</taxon>
        <taxon>Myxococcaceae</taxon>
        <taxon>Pyxidicoccus</taxon>
    </lineage>
</organism>
<gene>
    <name evidence="2" type="ORF">JY651_37670</name>
</gene>
<sequence>MELLTAVPVAKLVYSAILVGLCYLLVSELHTLWFDPRLYIGRFDYFDTGEEKEADARVFALQVAHHHRTLLHLFAQEEEQRTPREQKPVTMASVTGAGAGPQPENTWWPHEVVPINNASSELSKVEITVQGINVKEILSKIRQWVSTPNEVTGTVEKGSGGVRAAANWPKGPSRASGQLVDGQLLIVDGQPDASRAAFHVACSLIWAQAAGKQQNLSRVPRTEFCGWADGWSNYVTLRNKSATLGGLEAADLDALKKLRTFLDRLVASAASYPEVYRLRADLIDLLPTDQKTEEDLALAQNDRTKYALLIAPKETAATGPTLVARASQSEELAVRAQGRPALRVRDGKLVDTPSETWQRMLSPAADQISSVSRATGSLVRRGAPGEREMHLTGFAVAPNVIMTVGDGFPPELLTQNTPAALSLSSWEFSFDDAPAAGTHGHSANPLPVTQVLFAAHGPPKSNFSFVLLEISGHDTTKNPPVTLESKAADMDTVAGQYVYVLGYPSEDPSLPSAFRSALLGPELEAHTKRLMPGRILSASPVETSQHLPLRQLVSDVSTMLGVAGGPLVELRSGHVVGLHFGGRWEDRQGKFAYALYMPDLLALLPQDVSQKVSPQVATNGVP</sequence>
<keyword evidence="3" id="KW-1185">Reference proteome</keyword>
<dbReference type="Gene3D" id="2.40.10.10">
    <property type="entry name" value="Trypsin-like serine proteases"/>
    <property type="match status" value="1"/>
</dbReference>
<keyword evidence="1" id="KW-0472">Membrane</keyword>